<reference evidence="23" key="1">
    <citation type="submission" date="2012-11" db="EMBL/GenBank/DDBJ databases">
        <authorList>
            <person name="Singh A."/>
            <person name="Pinnaka A.K."/>
            <person name="Vaidya B."/>
        </authorList>
    </citation>
    <scope>NUCLEOTIDE SEQUENCE [LARGE SCALE GENOMIC DNA]</scope>
    <source>
        <strain evidence="23">AK23</strain>
    </source>
</reference>
<comment type="subcellular location">
    <subcellularLocation>
        <location evidence="1">Cell inner membrane</location>
        <topology evidence="1">Multi-pass membrane protein</topology>
    </subcellularLocation>
    <subcellularLocation>
        <location evidence="18">Cell membrane</location>
        <topology evidence="18">Multi-pass membrane protein</topology>
    </subcellularLocation>
</comment>
<dbReference type="PANTHER" id="PTHR30487">
    <property type="entry name" value="TYPE 4 PREPILIN-LIKE PROTEINS LEADER PEPTIDE-PROCESSING ENZYME"/>
    <property type="match status" value="1"/>
</dbReference>
<dbReference type="EC" id="2.1.1.-" evidence="18"/>
<dbReference type="InterPro" id="IPR010627">
    <property type="entry name" value="Prepilin_pept_A24_N"/>
</dbReference>
<comment type="similarity">
    <text evidence="2 17">Belongs to the peptidase A24 family.</text>
</comment>
<evidence type="ECO:0000259" key="20">
    <source>
        <dbReference type="Pfam" id="PF01478"/>
    </source>
</evidence>
<keyword evidence="4" id="KW-0997">Cell inner membrane</keyword>
<feature type="transmembrane region" description="Helical" evidence="19">
    <location>
        <begin position="129"/>
        <end position="149"/>
    </location>
</feature>
<organism evidence="22 23">
    <name type="scientific">Nitrincola nitratireducens</name>
    <dbReference type="NCBI Taxonomy" id="1229521"/>
    <lineage>
        <taxon>Bacteria</taxon>
        <taxon>Pseudomonadati</taxon>
        <taxon>Pseudomonadota</taxon>
        <taxon>Gammaproteobacteria</taxon>
        <taxon>Oceanospirillales</taxon>
        <taxon>Oceanospirillaceae</taxon>
        <taxon>Nitrincola</taxon>
    </lineage>
</organism>
<evidence type="ECO:0000256" key="12">
    <source>
        <dbReference type="ARBA" id="ARBA00023136"/>
    </source>
</evidence>
<evidence type="ECO:0000256" key="10">
    <source>
        <dbReference type="ARBA" id="ARBA00022801"/>
    </source>
</evidence>
<dbReference type="Gene3D" id="1.20.120.1220">
    <property type="match status" value="1"/>
</dbReference>
<evidence type="ECO:0000256" key="7">
    <source>
        <dbReference type="ARBA" id="ARBA00022679"/>
    </source>
</evidence>
<feature type="transmembrane region" description="Helical" evidence="19">
    <location>
        <begin position="221"/>
        <end position="250"/>
    </location>
</feature>
<evidence type="ECO:0000256" key="9">
    <source>
        <dbReference type="ARBA" id="ARBA00022692"/>
    </source>
</evidence>
<dbReference type="GO" id="GO:0005886">
    <property type="term" value="C:plasma membrane"/>
    <property type="evidence" value="ECO:0007669"/>
    <property type="project" value="UniProtKB-SubCell"/>
</dbReference>
<keyword evidence="10 18" id="KW-0378">Hydrolase</keyword>
<dbReference type="PANTHER" id="PTHR30487:SF0">
    <property type="entry name" value="PREPILIN LEADER PEPTIDASE_N-METHYLTRANSFERASE-RELATED"/>
    <property type="match status" value="1"/>
</dbReference>
<proteinExistence type="inferred from homology"/>
<dbReference type="InterPro" id="IPR000045">
    <property type="entry name" value="Prepilin_IV_endopep_pep"/>
</dbReference>
<evidence type="ECO:0000256" key="11">
    <source>
        <dbReference type="ARBA" id="ARBA00022989"/>
    </source>
</evidence>
<reference evidence="22 23" key="2">
    <citation type="journal article" date="2015" name="Syst. Appl. Microbiol.">
        <title>Nitrincola nitratireducens sp. nov. isolated from a haloalkaline crater lake.</title>
        <authorList>
            <person name="Singh A."/>
            <person name="Vaidya B."/>
            <person name="Tanuku N.R."/>
            <person name="Pinnaka A.K."/>
        </authorList>
    </citation>
    <scope>NUCLEOTIDE SEQUENCE [LARGE SCALE GENOMIC DNA]</scope>
    <source>
        <strain evidence="22 23">AK23</strain>
    </source>
</reference>
<keyword evidence="13 18" id="KW-0511">Multifunctional enzyme</keyword>
<evidence type="ECO:0000256" key="16">
    <source>
        <dbReference type="ARBA" id="ARBA00071870"/>
    </source>
</evidence>
<protein>
    <recommendedName>
        <fullName evidence="16 18">Prepilin leader peptidase/N-methyltransferase</fullName>
        <ecNumber evidence="18">2.1.1.-</ecNumber>
        <ecNumber evidence="15 18">3.4.23.43</ecNumber>
    </recommendedName>
</protein>
<evidence type="ECO:0000256" key="3">
    <source>
        <dbReference type="ARBA" id="ARBA00022475"/>
    </source>
</evidence>
<evidence type="ECO:0000256" key="4">
    <source>
        <dbReference type="ARBA" id="ARBA00022519"/>
    </source>
</evidence>
<evidence type="ECO:0000256" key="14">
    <source>
        <dbReference type="ARBA" id="ARBA00050401"/>
    </source>
</evidence>
<evidence type="ECO:0000256" key="8">
    <source>
        <dbReference type="ARBA" id="ARBA00022691"/>
    </source>
</evidence>
<dbReference type="InterPro" id="IPR014032">
    <property type="entry name" value="Peptidase_A24A_bac"/>
</dbReference>
<dbReference type="EC" id="3.4.23.43" evidence="15 18"/>
<feature type="domain" description="Prepilin peptidase A24 N-terminal" evidence="21">
    <location>
        <begin position="21"/>
        <end position="127"/>
    </location>
</feature>
<dbReference type="EMBL" id="AONB01000012">
    <property type="protein sequence ID" value="EXJ10588.1"/>
    <property type="molecule type" value="Genomic_DNA"/>
</dbReference>
<feature type="transmembrane region" description="Helical" evidence="19">
    <location>
        <begin position="183"/>
        <end position="201"/>
    </location>
</feature>
<keyword evidence="3" id="KW-1003">Cell membrane</keyword>
<feature type="transmembrane region" description="Helical" evidence="19">
    <location>
        <begin position="12"/>
        <end position="34"/>
    </location>
</feature>
<gene>
    <name evidence="22" type="primary">outO</name>
    <name evidence="22" type="ORF">D791_02419</name>
</gene>
<comment type="function">
    <text evidence="18">Plays an essential role in type IV pili and type II pseudopili formation by proteolytically removing the leader sequence from substrate proteins and subsequently monomethylating the alpha-amino group of the newly exposed N-terminal phenylalanine.</text>
</comment>
<evidence type="ECO:0000259" key="21">
    <source>
        <dbReference type="Pfam" id="PF06750"/>
    </source>
</evidence>
<dbReference type="GO" id="GO:0008168">
    <property type="term" value="F:methyltransferase activity"/>
    <property type="evidence" value="ECO:0007669"/>
    <property type="project" value="UniProtKB-KW"/>
</dbReference>
<evidence type="ECO:0000256" key="6">
    <source>
        <dbReference type="ARBA" id="ARBA00022670"/>
    </source>
</evidence>
<feature type="transmembrane region" description="Helical" evidence="19">
    <location>
        <begin position="155"/>
        <end position="171"/>
    </location>
</feature>
<dbReference type="RefSeq" id="WP_036511596.1">
    <property type="nucleotide sequence ID" value="NZ_AONB01000012.1"/>
</dbReference>
<dbReference type="STRING" id="1229521.D791_02419"/>
<dbReference type="Pfam" id="PF06750">
    <property type="entry name" value="A24_N_bact"/>
    <property type="match status" value="1"/>
</dbReference>
<keyword evidence="9 18" id="KW-0812">Transmembrane</keyword>
<evidence type="ECO:0000256" key="5">
    <source>
        <dbReference type="ARBA" id="ARBA00022603"/>
    </source>
</evidence>
<evidence type="ECO:0000256" key="17">
    <source>
        <dbReference type="RuleBase" id="RU003793"/>
    </source>
</evidence>
<dbReference type="InterPro" id="IPR050882">
    <property type="entry name" value="Prepilin_peptidase/N-MTase"/>
</dbReference>
<dbReference type="PATRIC" id="fig|1229521.3.peg.2450"/>
<dbReference type="GO" id="GO:0004190">
    <property type="term" value="F:aspartic-type endopeptidase activity"/>
    <property type="evidence" value="ECO:0007669"/>
    <property type="project" value="UniProtKB-EC"/>
</dbReference>
<comment type="catalytic activity">
    <reaction evidence="14 18">
        <text>Typically cleaves a -Gly-|-Phe- bond to release an N-terminal, basic peptide of 5-8 residues from type IV prepilin, and then N-methylates the new N-terminal amino group, the methyl donor being S-adenosyl-L-methionine.</text>
        <dbReference type="EC" id="3.4.23.43"/>
    </reaction>
</comment>
<dbReference type="AlphaFoldDB" id="W9UTM9"/>
<dbReference type="Proteomes" id="UP000019464">
    <property type="component" value="Unassembled WGS sequence"/>
</dbReference>
<keyword evidence="12 19" id="KW-0472">Membrane</keyword>
<comment type="caution">
    <text evidence="22">The sequence shown here is derived from an EMBL/GenBank/DDBJ whole genome shotgun (WGS) entry which is preliminary data.</text>
</comment>
<keyword evidence="7 18" id="KW-0808">Transferase</keyword>
<dbReference type="GO" id="GO:0006465">
    <property type="term" value="P:signal peptide processing"/>
    <property type="evidence" value="ECO:0007669"/>
    <property type="project" value="TreeGrafter"/>
</dbReference>
<accession>W9UTM9</accession>
<name>W9UTM9_9GAMM</name>
<evidence type="ECO:0000256" key="15">
    <source>
        <dbReference type="ARBA" id="ARBA00067082"/>
    </source>
</evidence>
<dbReference type="Pfam" id="PF01478">
    <property type="entry name" value="Peptidase_A24"/>
    <property type="match status" value="1"/>
</dbReference>
<keyword evidence="11 19" id="KW-1133">Transmembrane helix</keyword>
<feature type="domain" description="Prepilin type IV endopeptidase peptidase" evidence="20">
    <location>
        <begin position="137"/>
        <end position="246"/>
    </location>
</feature>
<keyword evidence="23" id="KW-1185">Reference proteome</keyword>
<evidence type="ECO:0000313" key="23">
    <source>
        <dbReference type="Proteomes" id="UP000019464"/>
    </source>
</evidence>
<dbReference type="FunFam" id="1.20.120.1220:FF:000001">
    <property type="entry name" value="Type 4 prepilin-like proteins leader peptide-processing enzyme"/>
    <property type="match status" value="1"/>
</dbReference>
<evidence type="ECO:0000256" key="1">
    <source>
        <dbReference type="ARBA" id="ARBA00004429"/>
    </source>
</evidence>
<sequence>MILFELFPAYTASAAIAAFALSLLVGSFLNVIIYRLPVMMEREWQEAIQSANQPDATPEDTSTFNLAHPRSRCQECGHLIRWFENIPVVSWILLKGKCSQCGTSISTRYPLIELFSACVGGFIGWQFGFTTLGLGLLVFTWALIALTFIDIDHQLLPDAITLPLLWLGLLLNSFELITTLEDAVWGAMLGYLSLWSVYWLFKLATGKEGMGFGDFKLLAAIGAWGGVLTLPMTILFSSVAGVLFAIIMMATGKHQANNPMPFGPYLALAGWCAILWGGPILSWYL</sequence>
<evidence type="ECO:0000256" key="2">
    <source>
        <dbReference type="ARBA" id="ARBA00005801"/>
    </source>
</evidence>
<keyword evidence="8" id="KW-0949">S-adenosyl-L-methionine</keyword>
<dbReference type="PRINTS" id="PR00864">
    <property type="entry name" value="PREPILNPTASE"/>
</dbReference>
<dbReference type="OrthoDB" id="9789291at2"/>
<keyword evidence="6 18" id="KW-0645">Protease</keyword>
<evidence type="ECO:0000256" key="13">
    <source>
        <dbReference type="ARBA" id="ARBA00023268"/>
    </source>
</evidence>
<dbReference type="GO" id="GO:0032259">
    <property type="term" value="P:methylation"/>
    <property type="evidence" value="ECO:0007669"/>
    <property type="project" value="UniProtKB-KW"/>
</dbReference>
<evidence type="ECO:0000256" key="19">
    <source>
        <dbReference type="SAM" id="Phobius"/>
    </source>
</evidence>
<evidence type="ECO:0000256" key="18">
    <source>
        <dbReference type="RuleBase" id="RU003794"/>
    </source>
</evidence>
<evidence type="ECO:0000313" key="22">
    <source>
        <dbReference type="EMBL" id="EXJ10588.1"/>
    </source>
</evidence>
<keyword evidence="5 18" id="KW-0489">Methyltransferase</keyword>
<feature type="transmembrane region" description="Helical" evidence="19">
    <location>
        <begin position="262"/>
        <end position="284"/>
    </location>
</feature>